<name>A0A6M0H0E2_9CLOT</name>
<dbReference type="Proteomes" id="UP000481872">
    <property type="component" value="Unassembled WGS sequence"/>
</dbReference>
<accession>A0A6M0H0E2</accession>
<evidence type="ECO:0000256" key="3">
    <source>
        <dbReference type="ARBA" id="ARBA00023163"/>
    </source>
</evidence>
<sequence>MENKKAYIFGTIFLFSNKLQNAGDKLFDEISMKQWLLLISIGQSKIKNPTLTQVSEIMGYSRQNVKKLALHLEHNNFVKLEKDSEDNRAIRICLTKKCFNYFKGRENIEEEFIENLYKNITDDEIDSMFSIMKKLEDNILNLDI</sequence>
<keyword evidence="1" id="KW-0805">Transcription regulation</keyword>
<dbReference type="Gene3D" id="1.10.10.10">
    <property type="entry name" value="Winged helix-like DNA-binding domain superfamily/Winged helix DNA-binding domain"/>
    <property type="match status" value="1"/>
</dbReference>
<dbReference type="GO" id="GO:0003700">
    <property type="term" value="F:DNA-binding transcription factor activity"/>
    <property type="evidence" value="ECO:0007669"/>
    <property type="project" value="InterPro"/>
</dbReference>
<dbReference type="GO" id="GO:0003677">
    <property type="term" value="F:DNA binding"/>
    <property type="evidence" value="ECO:0007669"/>
    <property type="project" value="UniProtKB-KW"/>
</dbReference>
<dbReference type="EMBL" id="JAAGPU010000006">
    <property type="protein sequence ID" value="NEU04276.1"/>
    <property type="molecule type" value="Genomic_DNA"/>
</dbReference>
<dbReference type="InterPro" id="IPR036388">
    <property type="entry name" value="WH-like_DNA-bd_sf"/>
</dbReference>
<keyword evidence="6" id="KW-1185">Reference proteome</keyword>
<dbReference type="PRINTS" id="PR00598">
    <property type="entry name" value="HTHMARR"/>
</dbReference>
<dbReference type="PANTHER" id="PTHR42756">
    <property type="entry name" value="TRANSCRIPTIONAL REGULATOR, MARR"/>
    <property type="match status" value="1"/>
</dbReference>
<keyword evidence="2" id="KW-0238">DNA-binding</keyword>
<dbReference type="PROSITE" id="PS50995">
    <property type="entry name" value="HTH_MARR_2"/>
    <property type="match status" value="1"/>
</dbReference>
<evidence type="ECO:0000313" key="5">
    <source>
        <dbReference type="EMBL" id="NEU04276.1"/>
    </source>
</evidence>
<dbReference type="RefSeq" id="WP_199869445.1">
    <property type="nucleotide sequence ID" value="NZ_JAAGPU010000006.1"/>
</dbReference>
<evidence type="ECO:0000256" key="2">
    <source>
        <dbReference type="ARBA" id="ARBA00023125"/>
    </source>
</evidence>
<evidence type="ECO:0000256" key="1">
    <source>
        <dbReference type="ARBA" id="ARBA00023015"/>
    </source>
</evidence>
<dbReference type="AlphaFoldDB" id="A0A6M0H0E2"/>
<evidence type="ECO:0000313" key="6">
    <source>
        <dbReference type="Proteomes" id="UP000481872"/>
    </source>
</evidence>
<feature type="domain" description="HTH marR-type" evidence="4">
    <location>
        <begin position="5"/>
        <end position="137"/>
    </location>
</feature>
<dbReference type="InterPro" id="IPR036390">
    <property type="entry name" value="WH_DNA-bd_sf"/>
</dbReference>
<reference evidence="5 6" key="1">
    <citation type="submission" date="2020-02" db="EMBL/GenBank/DDBJ databases">
        <title>Genome assembly of a novel Clostridium senegalense strain.</title>
        <authorList>
            <person name="Gupta T.B."/>
            <person name="Jauregui R."/>
            <person name="Maclean P."/>
            <person name="Nawarathana A."/>
            <person name="Brightwell G."/>
        </authorList>
    </citation>
    <scope>NUCLEOTIDE SEQUENCE [LARGE SCALE GENOMIC DNA]</scope>
    <source>
        <strain evidence="5 6">AGRFS4</strain>
    </source>
</reference>
<organism evidence="5 6">
    <name type="scientific">Clostridium senegalense</name>
    <dbReference type="NCBI Taxonomy" id="1465809"/>
    <lineage>
        <taxon>Bacteria</taxon>
        <taxon>Bacillati</taxon>
        <taxon>Bacillota</taxon>
        <taxon>Clostridia</taxon>
        <taxon>Eubacteriales</taxon>
        <taxon>Clostridiaceae</taxon>
        <taxon>Clostridium</taxon>
    </lineage>
</organism>
<protein>
    <submittedName>
        <fullName evidence="5">MarR family transcriptional regulator</fullName>
    </submittedName>
</protein>
<dbReference type="SUPFAM" id="SSF46785">
    <property type="entry name" value="Winged helix' DNA-binding domain"/>
    <property type="match status" value="1"/>
</dbReference>
<gene>
    <name evidence="5" type="ORF">G3M99_05245</name>
</gene>
<dbReference type="PANTHER" id="PTHR42756:SF1">
    <property type="entry name" value="TRANSCRIPTIONAL REPRESSOR OF EMRAB OPERON"/>
    <property type="match status" value="1"/>
</dbReference>
<comment type="caution">
    <text evidence="5">The sequence shown here is derived from an EMBL/GenBank/DDBJ whole genome shotgun (WGS) entry which is preliminary data.</text>
</comment>
<dbReference type="SMART" id="SM00347">
    <property type="entry name" value="HTH_MARR"/>
    <property type="match status" value="1"/>
</dbReference>
<keyword evidence="3" id="KW-0804">Transcription</keyword>
<dbReference type="InterPro" id="IPR000835">
    <property type="entry name" value="HTH_MarR-typ"/>
</dbReference>
<proteinExistence type="predicted"/>
<evidence type="ECO:0000259" key="4">
    <source>
        <dbReference type="PROSITE" id="PS50995"/>
    </source>
</evidence>